<proteinExistence type="inferred from homology"/>
<feature type="region of interest" description="Disordered" evidence="3">
    <location>
        <begin position="294"/>
        <end position="332"/>
    </location>
</feature>
<dbReference type="InterPro" id="IPR046371">
    <property type="entry name" value="Bcl-2_BH1-3"/>
</dbReference>
<dbReference type="Gene3D" id="1.10.437.10">
    <property type="entry name" value="Blc2-like"/>
    <property type="match status" value="1"/>
</dbReference>
<dbReference type="Proteomes" id="UP000008909">
    <property type="component" value="Unassembled WGS sequence"/>
</dbReference>
<dbReference type="InterPro" id="IPR036834">
    <property type="entry name" value="Bcl-2-like_sf"/>
</dbReference>
<evidence type="ECO:0000256" key="2">
    <source>
        <dbReference type="ARBA" id="ARBA00022703"/>
    </source>
</evidence>
<comment type="similarity">
    <text evidence="1">Belongs to the Bcl-2 family.</text>
</comment>
<sequence>MIRRTFSRITRTDFQILYGAYVRPLLEYANPVVYSGRTKDVILIERVQRAATKMVDGLKSLDYETHLVLLDLFPLEYRRLRGDLILTYALFEQGLANRLYSTFVYPLANRKSNRPKKCPYGGTSPQPRQPFRDCSDTEVCQQNDGTALSYLVVWHIRNYSFHTLDHPNSRSLNPICKYEQTAYLSPTTSEKSLGIKSAKVRLSTDQQRRYLKMLNRTDAQNSSTVCPGNMCVRIFCSKKDLLNAAHQEGPTLSGRTSVLIKTTSKIQVLMYSLDLRLFLRNYYARLHNSDTTRSVLDPDPKTEQATLTVTGSSRRGRQHVRKPVDESKGFDRVNNSRTTVDQTCGGCASVGSGDSAGKPRKNVPSYPFRKSLVVRHIYSAVQQLSRQNRFPVRRKMFLPEYSRSLSKKALSKTNVFGVSSLGRWMFLCMLTTDVFGALPESGVNTGSAMLKYVEWYSGDETCHVNEVLKWVIIDYVYYRICLRGYNGITLFETDRGKTHKHVVLDLILRRLVERAEELEVKLKPRFENRKAMLLSTPERAQLDFMDTLENIWADGLANWGRFLVYITFTAAYCISCLDCGMVLLITTLVEHAINDLDAKMGKWLLAHGGWRGLLRAANDVRLN</sequence>
<evidence type="ECO:0000256" key="1">
    <source>
        <dbReference type="ARBA" id="ARBA00009458"/>
    </source>
</evidence>
<reference evidence="5" key="1">
    <citation type="journal article" date="2011" name="Genome Biol.">
        <title>The draft genome of the carcinogenic human liver fluke Clonorchis sinensis.</title>
        <authorList>
            <person name="Wang X."/>
            <person name="Chen W."/>
            <person name="Huang Y."/>
            <person name="Sun J."/>
            <person name="Men J."/>
            <person name="Liu H."/>
            <person name="Luo F."/>
            <person name="Guo L."/>
            <person name="Lv X."/>
            <person name="Deng C."/>
            <person name="Zhou C."/>
            <person name="Fan Y."/>
            <person name="Li X."/>
            <person name="Huang L."/>
            <person name="Hu Y."/>
            <person name="Liang C."/>
            <person name="Hu X."/>
            <person name="Xu J."/>
            <person name="Yu X."/>
        </authorList>
    </citation>
    <scope>NUCLEOTIDE SEQUENCE [LARGE SCALE GENOMIC DNA]</scope>
    <source>
        <strain evidence="5">Henan</strain>
    </source>
</reference>
<dbReference type="AlphaFoldDB" id="G7YHA1"/>
<keyword evidence="2" id="KW-0053">Apoptosis</keyword>
<feature type="compositionally biased region" description="Basic and acidic residues" evidence="3">
    <location>
        <begin position="322"/>
        <end position="331"/>
    </location>
</feature>
<evidence type="ECO:0000313" key="6">
    <source>
        <dbReference type="Proteomes" id="UP000008909"/>
    </source>
</evidence>
<keyword evidence="6" id="KW-1185">Reference proteome</keyword>
<reference key="2">
    <citation type="submission" date="2011-10" db="EMBL/GenBank/DDBJ databases">
        <title>The genome and transcriptome sequence of Clonorchis sinensis provide insights into the carcinogenic liver fluke.</title>
        <authorList>
            <person name="Wang X."/>
            <person name="Huang Y."/>
            <person name="Chen W."/>
            <person name="Liu H."/>
            <person name="Guo L."/>
            <person name="Chen Y."/>
            <person name="Luo F."/>
            <person name="Zhou W."/>
            <person name="Sun J."/>
            <person name="Mao Q."/>
            <person name="Liang P."/>
            <person name="Zhou C."/>
            <person name="Tian Y."/>
            <person name="Men J."/>
            <person name="Lv X."/>
            <person name="Huang L."/>
            <person name="Zhou J."/>
            <person name="Hu Y."/>
            <person name="Li R."/>
            <person name="Zhang F."/>
            <person name="Lei H."/>
            <person name="Li X."/>
            <person name="Hu X."/>
            <person name="Liang C."/>
            <person name="Xu J."/>
            <person name="Wu Z."/>
            <person name="Yu X."/>
        </authorList>
    </citation>
    <scope>NUCLEOTIDE SEQUENCE</scope>
    <source>
        <strain>Henan</strain>
    </source>
</reference>
<dbReference type="Pfam" id="PF00452">
    <property type="entry name" value="Bcl-2"/>
    <property type="match status" value="1"/>
</dbReference>
<feature type="compositionally biased region" description="Polar residues" evidence="3">
    <location>
        <begin position="303"/>
        <end position="313"/>
    </location>
</feature>
<evidence type="ECO:0000259" key="4">
    <source>
        <dbReference type="Pfam" id="PF00452"/>
    </source>
</evidence>
<feature type="domain" description="Bcl-2 Bcl-2 homology region 1-3" evidence="4">
    <location>
        <begin position="515"/>
        <end position="610"/>
    </location>
</feature>
<accession>G7YHA1</accession>
<dbReference type="InterPro" id="IPR002475">
    <property type="entry name" value="Bcl2-like"/>
</dbReference>
<dbReference type="GO" id="GO:0006915">
    <property type="term" value="P:apoptotic process"/>
    <property type="evidence" value="ECO:0007669"/>
    <property type="project" value="UniProtKB-KW"/>
</dbReference>
<evidence type="ECO:0000256" key="3">
    <source>
        <dbReference type="SAM" id="MobiDB-lite"/>
    </source>
</evidence>
<dbReference type="SUPFAM" id="SSF56854">
    <property type="entry name" value="Bcl-2 inhibitors of programmed cell death"/>
    <property type="match status" value="1"/>
</dbReference>
<protein>
    <recommendedName>
        <fullName evidence="4">Bcl-2 Bcl-2 homology region 1-3 domain-containing protein</fullName>
    </recommendedName>
</protein>
<dbReference type="PRINTS" id="PR01862">
    <property type="entry name" value="BCL2FAMILY"/>
</dbReference>
<dbReference type="GO" id="GO:0042981">
    <property type="term" value="P:regulation of apoptotic process"/>
    <property type="evidence" value="ECO:0007669"/>
    <property type="project" value="InterPro"/>
</dbReference>
<evidence type="ECO:0000313" key="5">
    <source>
        <dbReference type="EMBL" id="GAA52334.1"/>
    </source>
</evidence>
<dbReference type="EMBL" id="DF143276">
    <property type="protein sequence ID" value="GAA52334.1"/>
    <property type="molecule type" value="Genomic_DNA"/>
</dbReference>
<organism evidence="5 6">
    <name type="scientific">Clonorchis sinensis</name>
    <name type="common">Chinese liver fluke</name>
    <dbReference type="NCBI Taxonomy" id="79923"/>
    <lineage>
        <taxon>Eukaryota</taxon>
        <taxon>Metazoa</taxon>
        <taxon>Spiralia</taxon>
        <taxon>Lophotrochozoa</taxon>
        <taxon>Platyhelminthes</taxon>
        <taxon>Trematoda</taxon>
        <taxon>Digenea</taxon>
        <taxon>Opisthorchiida</taxon>
        <taxon>Opisthorchiata</taxon>
        <taxon>Opisthorchiidae</taxon>
        <taxon>Clonorchis</taxon>
    </lineage>
</organism>
<dbReference type="PROSITE" id="PS50062">
    <property type="entry name" value="BCL2_FAMILY"/>
    <property type="match status" value="1"/>
</dbReference>
<dbReference type="InterPro" id="IPR026298">
    <property type="entry name" value="Bcl-2_fam"/>
</dbReference>
<gene>
    <name evidence="5" type="ORF">CLF_107862</name>
</gene>
<name>G7YHA1_CLOSI</name>